<gene>
    <name evidence="1" type="ORF">MN116_006764</name>
</gene>
<dbReference type="Proteomes" id="UP001292079">
    <property type="component" value="Unassembled WGS sequence"/>
</dbReference>
<sequence length="930" mass="104683">MALNNESHKLFSSLSLETETLPKINVGNCSLFNKKELTKPFDSHTTVGSSASVFSEVTYSSSNGLQNESDTLSESNVLQTIKSQIYDNETLLNSSNGNPLDYSINSLINNEKHSELSINNSSLQSQSNYKHNPVRCLNENSNFCNTSSSTCTTEYNTNSVNVLEIPEMNDGRALKRKYTKSLSNSSEKDSKKYLKVGSNNDFKKNDPIINHGYKNNSSNKVNQFSTTGNLLEEPLLFRKNVTYNCSSATKWETNRDADCKVYNQEVIYTVNANITTESDNQLLMFNENNNEFSTNNCNNSNNTKITTKSTGAYKYLTWREKDRRRRFREEWKHLWLVVPYGLYEVMCLVCHKVMTQRKLDTIKRHNVRRHVELQGMSHTERQMLFDKLLKQYNIHDKTYTSTSNVVSTKLTSKLKQTCKSASNGTSSVHDSNELRYEFLNDTNWLHNQSSEINNSLNAKDPSSSMPSSLPKHIQRKINKRLPNKPQENSHTTIEVRENATNKRSKNSLKQLEKSIASENLCCYPSSCSGNLSNICNLQVSTKPSFDATTFGNQLKMTYYETPLTSVLLSSASTVQPSPLVSTALTSIYRSTSSAEQSSRVLPYNYDLEGLKYLIKTFAPSVISSSPSLLSLTKSSSLLIPECCKEMYNSNNFITTNLCDGPACINAGNDISNIDMTIPTNKGNQDKQLEYQKIMSDQSLETLLNKKLATKNHMTNNGVKDASSKLSLAEQSNYLNVSGHSQYFKTSTSHKPSVSTPCITGLSSYTMASWLAASVNASKLSNYKILDGLSSNLSNPIDNIQPYDDSNELIATKQISRSSEPKEKFIYSKFVKDHLQCQNQENNQLATNSLDFKSMSKSKSNLNKFTISSLLNTEILDTTSTRLETTEKNNSDSNIFSEEQHLPHDNCIRSLFKSSHKEETTQFMPSSEYLS</sequence>
<organism evidence="1 2">
    <name type="scientific">Schistosoma mekongi</name>
    <name type="common">Parasitic worm</name>
    <dbReference type="NCBI Taxonomy" id="38744"/>
    <lineage>
        <taxon>Eukaryota</taxon>
        <taxon>Metazoa</taxon>
        <taxon>Spiralia</taxon>
        <taxon>Lophotrochozoa</taxon>
        <taxon>Platyhelminthes</taxon>
        <taxon>Trematoda</taxon>
        <taxon>Digenea</taxon>
        <taxon>Strigeidida</taxon>
        <taxon>Schistosomatoidea</taxon>
        <taxon>Schistosomatidae</taxon>
        <taxon>Schistosoma</taxon>
    </lineage>
</organism>
<reference evidence="1" key="2">
    <citation type="journal article" date="2023" name="Infect Dis Poverty">
        <title>Chromosome-scale genome of the human blood fluke Schistosoma mekongi and its implications for public health.</title>
        <authorList>
            <person name="Zhou M."/>
            <person name="Xu L."/>
            <person name="Xu D."/>
            <person name="Chen W."/>
            <person name="Khan J."/>
            <person name="Hu Y."/>
            <person name="Huang H."/>
            <person name="Wei H."/>
            <person name="Zhang Y."/>
            <person name="Chusongsang P."/>
            <person name="Tanasarnprasert K."/>
            <person name="Hu X."/>
            <person name="Limpanont Y."/>
            <person name="Lv Z."/>
        </authorList>
    </citation>
    <scope>NUCLEOTIDE SEQUENCE</scope>
    <source>
        <strain evidence="1">LV_2022a</strain>
    </source>
</reference>
<protein>
    <recommendedName>
        <fullName evidence="3">SPIN-DOC-like zinc-finger domain-containing protein</fullName>
    </recommendedName>
</protein>
<name>A0AAE1Z8J7_SCHME</name>
<accession>A0AAE1Z8J7</accession>
<evidence type="ECO:0000313" key="1">
    <source>
        <dbReference type="EMBL" id="KAK4469187.1"/>
    </source>
</evidence>
<reference evidence="1" key="1">
    <citation type="submission" date="2022-04" db="EMBL/GenBank/DDBJ databases">
        <authorList>
            <person name="Xu L."/>
            <person name="Lv Z."/>
        </authorList>
    </citation>
    <scope>NUCLEOTIDE SEQUENCE</scope>
    <source>
        <strain evidence="1">LV_2022a</strain>
    </source>
</reference>
<evidence type="ECO:0000313" key="2">
    <source>
        <dbReference type="Proteomes" id="UP001292079"/>
    </source>
</evidence>
<dbReference type="AlphaFoldDB" id="A0AAE1Z8J7"/>
<dbReference type="EMBL" id="JALJAT010000005">
    <property type="protein sequence ID" value="KAK4469187.1"/>
    <property type="molecule type" value="Genomic_DNA"/>
</dbReference>
<evidence type="ECO:0008006" key="3">
    <source>
        <dbReference type="Google" id="ProtNLM"/>
    </source>
</evidence>
<keyword evidence="2" id="KW-1185">Reference proteome</keyword>
<proteinExistence type="predicted"/>
<comment type="caution">
    <text evidence="1">The sequence shown here is derived from an EMBL/GenBank/DDBJ whole genome shotgun (WGS) entry which is preliminary data.</text>
</comment>